<dbReference type="EMBL" id="JAYXHS010000001">
    <property type="protein sequence ID" value="MEC5385406.1"/>
    <property type="molecule type" value="Genomic_DNA"/>
</dbReference>
<evidence type="ECO:0000313" key="2">
    <source>
        <dbReference type="EMBL" id="MEC5385406.1"/>
    </source>
</evidence>
<dbReference type="Pfam" id="PF01590">
    <property type="entry name" value="GAF"/>
    <property type="match status" value="1"/>
</dbReference>
<comment type="caution">
    <text evidence="2">The sequence shown here is derived from an EMBL/GenBank/DDBJ whole genome shotgun (WGS) entry which is preliminary data.</text>
</comment>
<feature type="domain" description="GAF" evidence="1">
    <location>
        <begin position="159"/>
        <end position="321"/>
    </location>
</feature>
<evidence type="ECO:0000313" key="3">
    <source>
        <dbReference type="Proteomes" id="UP001331561"/>
    </source>
</evidence>
<dbReference type="Proteomes" id="UP001331561">
    <property type="component" value="Unassembled WGS sequence"/>
</dbReference>
<protein>
    <submittedName>
        <fullName evidence="2">GAF domain-containing protein</fullName>
    </submittedName>
</protein>
<dbReference type="Gene3D" id="3.30.450.40">
    <property type="match status" value="1"/>
</dbReference>
<dbReference type="InterPro" id="IPR029016">
    <property type="entry name" value="GAF-like_dom_sf"/>
</dbReference>
<dbReference type="SMART" id="SM00065">
    <property type="entry name" value="GAF"/>
    <property type="match status" value="1"/>
</dbReference>
<proteinExistence type="predicted"/>
<dbReference type="PANTHER" id="PTHR40660">
    <property type="entry name" value="5'-PHOSPHATE OXIDASE PUTATIVE DOMAIN-CONTAINING PROTEIN-RELATED"/>
    <property type="match status" value="1"/>
</dbReference>
<dbReference type="PANTHER" id="PTHR40660:SF1">
    <property type="entry name" value="5'-PHOSPHATE OXIDASE PUTATIVE DOMAIN-CONTAINING PROTEIN-RELATED"/>
    <property type="match status" value="1"/>
</dbReference>
<dbReference type="RefSeq" id="WP_327598950.1">
    <property type="nucleotide sequence ID" value="NZ_JAYXHS010000001.1"/>
</dbReference>
<evidence type="ECO:0000259" key="1">
    <source>
        <dbReference type="SMART" id="SM00065"/>
    </source>
</evidence>
<name>A0ABU6K1S5_9RHOO</name>
<dbReference type="InterPro" id="IPR003018">
    <property type="entry name" value="GAF"/>
</dbReference>
<sequence length="442" mass="48204">MRCVDSIRPCLEGVIPAFVATCSLDGAPNVALASQLEYVDAQHVALSFQFFNKTRANILVHPYATVMVFNNETGEAFRLSVQYLHTETEGRLFQRMKVKLAGIASHTGMTGVFKLLGADVYRVLAIERVPGKSLPDGPGARNLLPAIRAVSERLAGSLDLSSLFDDTLKSLELHFGFRHSMFLMLDESGSRLYTVASRGYAQSGVGSEIAVGDGIIGVAAEHRTPIRIAHMATEYNYAQNLRARALEAGIAAQAEIPFAGLPDSNSQLAVPVLAGERLLGVLYLESPEQRRFSYNDEDALVAIAQQIGLMMRTLQSAEALEEAPGASPVVPHSSGGAPVAVRYFPENDSVFLADDYLIKGVAGAILWKLVNAHVSCGRVDFSNRELRLDPALRLPDIDDNLEARLILLSRRLRERCDFLGLEKTGRGRFRLRVGRSLQLVSA</sequence>
<accession>A0ABU6K1S5</accession>
<gene>
    <name evidence="2" type="ORF">VVD49_06700</name>
</gene>
<dbReference type="SUPFAM" id="SSF50475">
    <property type="entry name" value="FMN-binding split barrel"/>
    <property type="match status" value="1"/>
</dbReference>
<dbReference type="SUPFAM" id="SSF55781">
    <property type="entry name" value="GAF domain-like"/>
    <property type="match status" value="1"/>
</dbReference>
<dbReference type="InterPro" id="IPR012349">
    <property type="entry name" value="Split_barrel_FMN-bd"/>
</dbReference>
<organism evidence="2 3">
    <name type="scientific">Uliginosibacterium silvisoli</name>
    <dbReference type="NCBI Taxonomy" id="3114758"/>
    <lineage>
        <taxon>Bacteria</taxon>
        <taxon>Pseudomonadati</taxon>
        <taxon>Pseudomonadota</taxon>
        <taxon>Betaproteobacteria</taxon>
        <taxon>Rhodocyclales</taxon>
        <taxon>Zoogloeaceae</taxon>
        <taxon>Uliginosibacterium</taxon>
    </lineage>
</organism>
<reference evidence="2 3" key="1">
    <citation type="submission" date="2024-01" db="EMBL/GenBank/DDBJ databases">
        <title>Uliginosibacterium soil sp. nov.</title>
        <authorList>
            <person name="Lv Y."/>
        </authorList>
    </citation>
    <scope>NUCLEOTIDE SEQUENCE [LARGE SCALE GENOMIC DNA]</scope>
    <source>
        <strain evidence="2 3">H3</strain>
    </source>
</reference>
<keyword evidence="3" id="KW-1185">Reference proteome</keyword>
<dbReference type="Gene3D" id="2.30.110.10">
    <property type="entry name" value="Electron Transport, Fmn-binding Protein, Chain A"/>
    <property type="match status" value="1"/>
</dbReference>